<evidence type="ECO:0000313" key="1">
    <source>
        <dbReference type="EMBL" id="EPE10564.1"/>
    </source>
</evidence>
<dbReference type="InterPro" id="IPR022025">
    <property type="entry name" value="Amidoligase_2"/>
</dbReference>
<name>S3CAK5_OPHP1</name>
<accession>S3CAK5</accession>
<evidence type="ECO:0000313" key="2">
    <source>
        <dbReference type="Proteomes" id="UP000016923"/>
    </source>
</evidence>
<sequence length="536" mass="59513">MSEQISPGRLRSALSQMLQEENEQERLACDIPDQPRGIPMGLPEPDIGVPGPRVNIPMPRVEGWDCDPIGDPYLDYTGPVTVGVEWEFLVDPKCSPYGNMRKVVGGSIISPGAVGVSAAKRAHVYHIAKKMRELGVLVITRPESHYASLNPGFAKENYPEANHNAEGIGKFINFYHVGVDTSVRDDVHHNSLDEQWLAVKISSPAVTIHGIDDVQRLFEKLHTFFRIKVNYTCGLHVHVGNGHHGFPLHWVRTAAALCWAISPIMDLFHPVDRGPGCEYAHSIRYFSAAAQDGKTTDIYDSSFGHVCEPDFSNVPHPPGSAHFDRARFGDRRLGAGYGTGPQPHIPRTLARTIPAQVDYIEEILTRDFLSWDCLTEPRMAWRGVGRFLACKSIEEVLVTLRSTLIGSERMNYNFNNLRHQGKASHARPRTIEFRQHGGTTNVAELAAWARMCVRLVSACRPDSSDSNNPRNNSHAVQIAIKAVFGGLGVTPYDACELMVDIGAQDDAFSYFHNGPWLSLGPVVHPNMQQQYLGHRL</sequence>
<dbReference type="PANTHER" id="PTHR36847">
    <property type="entry name" value="AMIDOLIGASE ENZYME"/>
    <property type="match status" value="1"/>
</dbReference>
<dbReference type="STRING" id="1262450.S3CAK5"/>
<dbReference type="VEuPathDB" id="FungiDB:F503_05659"/>
<proteinExistence type="predicted"/>
<gene>
    <name evidence="1" type="ORF">F503_05659</name>
</gene>
<keyword evidence="2" id="KW-1185">Reference proteome</keyword>
<dbReference type="eggNOG" id="ENOG502RKNI">
    <property type="taxonomic scope" value="Eukaryota"/>
</dbReference>
<dbReference type="Proteomes" id="UP000016923">
    <property type="component" value="Unassembled WGS sequence"/>
</dbReference>
<dbReference type="Pfam" id="PF12224">
    <property type="entry name" value="Amidoligase_2"/>
    <property type="match status" value="1"/>
</dbReference>
<protein>
    <recommendedName>
        <fullName evidence="3">Amidoligase enzyme</fullName>
    </recommendedName>
</protein>
<evidence type="ECO:0008006" key="3">
    <source>
        <dbReference type="Google" id="ProtNLM"/>
    </source>
</evidence>
<dbReference type="HOGENOM" id="CLU_508145_0_0_1"/>
<dbReference type="PANTHER" id="PTHR36847:SF1">
    <property type="entry name" value="AMIDOLIGASE ENZYME"/>
    <property type="match status" value="1"/>
</dbReference>
<dbReference type="OrthoDB" id="412402at2759"/>
<organism evidence="1 2">
    <name type="scientific">Ophiostoma piceae (strain UAMH 11346)</name>
    <name type="common">Sap stain fungus</name>
    <dbReference type="NCBI Taxonomy" id="1262450"/>
    <lineage>
        <taxon>Eukaryota</taxon>
        <taxon>Fungi</taxon>
        <taxon>Dikarya</taxon>
        <taxon>Ascomycota</taxon>
        <taxon>Pezizomycotina</taxon>
        <taxon>Sordariomycetes</taxon>
        <taxon>Sordariomycetidae</taxon>
        <taxon>Ophiostomatales</taxon>
        <taxon>Ophiostomataceae</taxon>
        <taxon>Ophiostoma</taxon>
    </lineage>
</organism>
<reference evidence="1 2" key="1">
    <citation type="journal article" date="2013" name="BMC Genomics">
        <title>The genome and transcriptome of the pine saprophyte Ophiostoma piceae, and a comparison with the bark beetle-associated pine pathogen Grosmannia clavigera.</title>
        <authorList>
            <person name="Haridas S."/>
            <person name="Wang Y."/>
            <person name="Lim L."/>
            <person name="Massoumi Alamouti S."/>
            <person name="Jackman S."/>
            <person name="Docking R."/>
            <person name="Robertson G."/>
            <person name="Birol I."/>
            <person name="Bohlmann J."/>
            <person name="Breuil C."/>
        </authorList>
    </citation>
    <scope>NUCLEOTIDE SEQUENCE [LARGE SCALE GENOMIC DNA]</scope>
    <source>
        <strain evidence="1 2">UAMH 11346</strain>
    </source>
</reference>
<dbReference type="EMBL" id="KE148146">
    <property type="protein sequence ID" value="EPE10564.1"/>
    <property type="molecule type" value="Genomic_DNA"/>
</dbReference>
<dbReference type="AlphaFoldDB" id="S3CAK5"/>